<reference evidence="3 4" key="1">
    <citation type="journal article" date="2024" name="BMC Genomics">
        <title>De novo assembly and annotation of Popillia japonica's genome with initial clues to its potential as an invasive pest.</title>
        <authorList>
            <person name="Cucini C."/>
            <person name="Boschi S."/>
            <person name="Funari R."/>
            <person name="Cardaioli E."/>
            <person name="Iannotti N."/>
            <person name="Marturano G."/>
            <person name="Paoli F."/>
            <person name="Bruttini M."/>
            <person name="Carapelli A."/>
            <person name="Frati F."/>
            <person name="Nardi F."/>
        </authorList>
    </citation>
    <scope>NUCLEOTIDE SEQUENCE [LARGE SCALE GENOMIC DNA]</scope>
    <source>
        <strain evidence="3">DMR45628</strain>
    </source>
</reference>
<feature type="domain" description="Superoxide dismutase copper/zinc binding" evidence="2">
    <location>
        <begin position="28"/>
        <end position="152"/>
    </location>
</feature>
<accession>A0AAW1HSJ0</accession>
<dbReference type="Pfam" id="PF00080">
    <property type="entry name" value="Sod_Cu"/>
    <property type="match status" value="1"/>
</dbReference>
<dbReference type="GO" id="GO:0006801">
    <property type="term" value="P:superoxide metabolic process"/>
    <property type="evidence" value="ECO:0007669"/>
    <property type="project" value="InterPro"/>
</dbReference>
<proteinExistence type="predicted"/>
<sequence length="478" mass="54130">MACSIIGGVYRRKAVAKDWFQNGEQLVVKGKIEFYQQTEYDITNVEVDFEGLNDNSGYHVHITPVEENLQFPCEGTTLYGHWNPLNVTPATSPRNYRGTPDQYELGDLSGKFGTLDNHTIYKADYNDTLLPLFGPRSIVGRSIVIHKRVDNARWACSTIERGYSPSEARELRAIASFHHPAGYAYGYMRMTQLVYRDGSTSDTVIEIKLRHPGKFDRNVTRDHHFAIYVNPIGVDAAVKIQDTRCVAGGYVWNPYYTQLADPLNGDLYRQECGPENPLRCYVGDLSARLGTIDLGLERKVVVDSNLPLEGTVSAIGRSIVIMSPNKRPERFACANIEPDYDIIKYANIEKPPRFVLAQFIEDIREVMGIPEWMLTVDTRKIKILHNNACIQFLMHFKGPIAGRLEQDFGRLISIGQLDSPSLYIPGYVNTKRKYKIPYKQCGMSDSHKRNKKRSAGVPLQHLSLIALVFTIVTTILFK</sequence>
<name>A0AAW1HSJ0_POPJA</name>
<evidence type="ECO:0000259" key="2">
    <source>
        <dbReference type="Pfam" id="PF00080"/>
    </source>
</evidence>
<protein>
    <submittedName>
        <fullName evidence="3">Copper/zinc superoxide dismutase (SODC)</fullName>
    </submittedName>
</protein>
<evidence type="ECO:0000313" key="3">
    <source>
        <dbReference type="EMBL" id="KAK9679390.1"/>
    </source>
</evidence>
<dbReference type="InterPro" id="IPR001424">
    <property type="entry name" value="SOD_Cu_Zn_dom"/>
</dbReference>
<dbReference type="GO" id="GO:0046872">
    <property type="term" value="F:metal ion binding"/>
    <property type="evidence" value="ECO:0007669"/>
    <property type="project" value="InterPro"/>
</dbReference>
<dbReference type="PANTHER" id="PTHR20910:SF1">
    <property type="entry name" value="SUPEROXIDE DISMUTASE COPPER_ZINC BINDING DOMAIN-CONTAINING PROTEIN"/>
    <property type="match status" value="1"/>
</dbReference>
<dbReference type="Gene3D" id="2.60.40.200">
    <property type="entry name" value="Superoxide dismutase, copper/zinc binding domain"/>
    <property type="match status" value="2"/>
</dbReference>
<comment type="caution">
    <text evidence="3">The sequence shown here is derived from an EMBL/GenBank/DDBJ whole genome shotgun (WGS) entry which is preliminary data.</text>
</comment>
<gene>
    <name evidence="3" type="ORF">QE152_g40071</name>
</gene>
<dbReference type="SUPFAM" id="SSF49329">
    <property type="entry name" value="Cu,Zn superoxide dismutase-like"/>
    <property type="match status" value="2"/>
</dbReference>
<dbReference type="InterPro" id="IPR036423">
    <property type="entry name" value="SOD-like_Cu/Zn_dom_sf"/>
</dbReference>
<keyword evidence="4" id="KW-1185">Reference proteome</keyword>
<dbReference type="InterPro" id="IPR053257">
    <property type="entry name" value="Cu-only_SOD"/>
</dbReference>
<feature type="transmembrane region" description="Helical" evidence="1">
    <location>
        <begin position="459"/>
        <end position="477"/>
    </location>
</feature>
<keyword evidence="1" id="KW-1133">Transmembrane helix</keyword>
<organism evidence="3 4">
    <name type="scientific">Popillia japonica</name>
    <name type="common">Japanese beetle</name>
    <dbReference type="NCBI Taxonomy" id="7064"/>
    <lineage>
        <taxon>Eukaryota</taxon>
        <taxon>Metazoa</taxon>
        <taxon>Ecdysozoa</taxon>
        <taxon>Arthropoda</taxon>
        <taxon>Hexapoda</taxon>
        <taxon>Insecta</taxon>
        <taxon>Pterygota</taxon>
        <taxon>Neoptera</taxon>
        <taxon>Endopterygota</taxon>
        <taxon>Coleoptera</taxon>
        <taxon>Polyphaga</taxon>
        <taxon>Scarabaeiformia</taxon>
        <taxon>Scarabaeidae</taxon>
        <taxon>Rutelinae</taxon>
        <taxon>Popillia</taxon>
    </lineage>
</organism>
<dbReference type="Proteomes" id="UP001458880">
    <property type="component" value="Unassembled WGS sequence"/>
</dbReference>
<keyword evidence="1" id="KW-0812">Transmembrane</keyword>
<evidence type="ECO:0000313" key="4">
    <source>
        <dbReference type="Proteomes" id="UP001458880"/>
    </source>
</evidence>
<keyword evidence="1" id="KW-0472">Membrane</keyword>
<dbReference type="PANTHER" id="PTHR20910">
    <property type="entry name" value="AGAP001623-PA"/>
    <property type="match status" value="1"/>
</dbReference>
<evidence type="ECO:0000256" key="1">
    <source>
        <dbReference type="SAM" id="Phobius"/>
    </source>
</evidence>
<dbReference type="EMBL" id="JASPKY010001031">
    <property type="protein sequence ID" value="KAK9679390.1"/>
    <property type="molecule type" value="Genomic_DNA"/>
</dbReference>
<dbReference type="AlphaFoldDB" id="A0AAW1HSJ0"/>